<keyword evidence="1" id="KW-0175">Coiled coil</keyword>
<name>A0A6C0AN41_9ZZZZ</name>
<evidence type="ECO:0000313" key="2">
    <source>
        <dbReference type="EMBL" id="QHS81172.1"/>
    </source>
</evidence>
<protein>
    <submittedName>
        <fullName evidence="2">Uncharacterized protein</fullName>
    </submittedName>
</protein>
<evidence type="ECO:0000256" key="1">
    <source>
        <dbReference type="SAM" id="Coils"/>
    </source>
</evidence>
<dbReference type="AlphaFoldDB" id="A0A6C0AN41"/>
<accession>A0A6C0AN41</accession>
<sequence>MASQVNRDFFKKAKKVDRAIELRDNEAVIPAVKERAEVRARLPNRRLRTIEERAAIIEERKSVIAALEEEIEVERKALLEKVKIYEATQSGASEVVAQNLKVKGLMEKRSRASRPETWIESLPGLSLKEVFASKRDDRKIGADVFQVKRRVESIISLYVDLEGPAPTQEASPPSILATLGLTTGSAKSTKPEEPPKTAAETAQGVIIGQKRVIKTKKTAMASPAGPVSFTI</sequence>
<reference evidence="2" key="1">
    <citation type="journal article" date="2020" name="Nature">
        <title>Giant virus diversity and host interactions through global metagenomics.</title>
        <authorList>
            <person name="Schulz F."/>
            <person name="Roux S."/>
            <person name="Paez-Espino D."/>
            <person name="Jungbluth S."/>
            <person name="Walsh D.A."/>
            <person name="Denef V.J."/>
            <person name="McMahon K.D."/>
            <person name="Konstantinidis K.T."/>
            <person name="Eloe-Fadrosh E.A."/>
            <person name="Kyrpides N.C."/>
            <person name="Woyke T."/>
        </authorList>
    </citation>
    <scope>NUCLEOTIDE SEQUENCE</scope>
    <source>
        <strain evidence="2">GVMAG-S-1101161-73</strain>
    </source>
</reference>
<proteinExistence type="predicted"/>
<feature type="coiled-coil region" evidence="1">
    <location>
        <begin position="57"/>
        <end position="88"/>
    </location>
</feature>
<organism evidence="2">
    <name type="scientific">viral metagenome</name>
    <dbReference type="NCBI Taxonomy" id="1070528"/>
    <lineage>
        <taxon>unclassified sequences</taxon>
        <taxon>metagenomes</taxon>
        <taxon>organismal metagenomes</taxon>
    </lineage>
</organism>
<dbReference type="EMBL" id="MN740730">
    <property type="protein sequence ID" value="QHS81172.1"/>
    <property type="molecule type" value="Genomic_DNA"/>
</dbReference>